<reference evidence="7" key="1">
    <citation type="submission" date="2011-03" db="EMBL/GenBank/DDBJ databases">
        <authorList>
            <person name="Voget S."/>
            <person name="Streit W.R."/>
            <person name="Jaeger K.E."/>
            <person name="Daniel R."/>
        </authorList>
    </citation>
    <scope>NUCLEOTIDE SEQUENCE [LARGE SCALE GENOMIC DNA]</scope>
    <source>
        <strain evidence="7">PG1</strain>
    </source>
</reference>
<evidence type="ECO:0000313" key="6">
    <source>
        <dbReference type="EMBL" id="AJK46682.1"/>
    </source>
</evidence>
<dbReference type="SUPFAM" id="SSF53850">
    <property type="entry name" value="Periplasmic binding protein-like II"/>
    <property type="match status" value="1"/>
</dbReference>
<dbReference type="PROSITE" id="PS50931">
    <property type="entry name" value="HTH_LYSR"/>
    <property type="match status" value="1"/>
</dbReference>
<dbReference type="GO" id="GO:0043565">
    <property type="term" value="F:sequence-specific DNA binding"/>
    <property type="evidence" value="ECO:0007669"/>
    <property type="project" value="TreeGrafter"/>
</dbReference>
<evidence type="ECO:0000256" key="4">
    <source>
        <dbReference type="ARBA" id="ARBA00023163"/>
    </source>
</evidence>
<sequence>MATIVSRPILKKNRHNSGNIFWNFRIMTSRPLPDAAPGTSAAPLPAPPASPDKPLDLLDVALFVRAALLANVSAAGREFGVSATVASARLAQLERQLGARLLHRTTRRVTPTQDGELFLLRAQTLLEAADAARAAVGHARREPHGRLRVSMSSSFGRQHVAPVIPAFLRRYPQVSIDLRLSDEIVDLVDDGIDVAIRIGALRDSSLVARRLAVNRRVVCASPAYLAEHGTPRHPADLARHECVILGEQRDWAFETPAGPLTVRVGGRLVASNGEAIREALMDGFGIAIKSTWDVGPNLRDGSLVPVLADYPLAEPSAIWAVYPSRAFVPLKLHAFIDFIAAHLGDPPYWDRVDEHACAPAAGRRADPGKA</sequence>
<dbReference type="Pfam" id="PF00126">
    <property type="entry name" value="HTH_1"/>
    <property type="match status" value="1"/>
</dbReference>
<keyword evidence="3" id="KW-0238">DNA-binding</keyword>
<accession>A0A0B6RMX0</accession>
<dbReference type="FunFam" id="3.40.190.290:FF:000001">
    <property type="entry name" value="Transcriptional regulator, LysR family"/>
    <property type="match status" value="1"/>
</dbReference>
<dbReference type="InterPro" id="IPR000847">
    <property type="entry name" value="LysR_HTH_N"/>
</dbReference>
<dbReference type="GO" id="GO:0006351">
    <property type="term" value="P:DNA-templated transcription"/>
    <property type="evidence" value="ECO:0007669"/>
    <property type="project" value="TreeGrafter"/>
</dbReference>
<name>A0A0B6RMX0_BURPL</name>
<evidence type="ECO:0000313" key="7">
    <source>
        <dbReference type="Proteomes" id="UP000031838"/>
    </source>
</evidence>
<dbReference type="InterPro" id="IPR036388">
    <property type="entry name" value="WH-like_DNA-bd_sf"/>
</dbReference>
<keyword evidence="7" id="KW-1185">Reference proteome</keyword>
<dbReference type="KEGG" id="bgp:BGL_1c21730"/>
<evidence type="ECO:0000256" key="1">
    <source>
        <dbReference type="ARBA" id="ARBA00009437"/>
    </source>
</evidence>
<dbReference type="PANTHER" id="PTHR30537:SF81">
    <property type="entry name" value="TRANSCRIPTIONAL REGULATOR-RELATED"/>
    <property type="match status" value="1"/>
</dbReference>
<dbReference type="InterPro" id="IPR058163">
    <property type="entry name" value="LysR-type_TF_proteobact-type"/>
</dbReference>
<organism evidence="6 7">
    <name type="scientific">Burkholderia plantarii</name>
    <dbReference type="NCBI Taxonomy" id="41899"/>
    <lineage>
        <taxon>Bacteria</taxon>
        <taxon>Pseudomonadati</taxon>
        <taxon>Pseudomonadota</taxon>
        <taxon>Betaproteobacteria</taxon>
        <taxon>Burkholderiales</taxon>
        <taxon>Burkholderiaceae</taxon>
        <taxon>Burkholderia</taxon>
    </lineage>
</organism>
<dbReference type="Gene3D" id="3.40.190.290">
    <property type="match status" value="1"/>
</dbReference>
<protein>
    <submittedName>
        <fullName evidence="6">Transcriptional regulator, LysR family</fullName>
    </submittedName>
</protein>
<proteinExistence type="inferred from homology"/>
<dbReference type="EMBL" id="CP002580">
    <property type="protein sequence ID" value="AJK46682.1"/>
    <property type="molecule type" value="Genomic_DNA"/>
</dbReference>
<dbReference type="SUPFAM" id="SSF46785">
    <property type="entry name" value="Winged helix' DNA-binding domain"/>
    <property type="match status" value="1"/>
</dbReference>
<dbReference type="Pfam" id="PF03466">
    <property type="entry name" value="LysR_substrate"/>
    <property type="match status" value="1"/>
</dbReference>
<gene>
    <name evidence="6" type="ORF">BGL_1c21730</name>
</gene>
<evidence type="ECO:0000256" key="3">
    <source>
        <dbReference type="ARBA" id="ARBA00023125"/>
    </source>
</evidence>
<dbReference type="CDD" id="cd08422">
    <property type="entry name" value="PBP2_CrgA_like"/>
    <property type="match status" value="1"/>
</dbReference>
<dbReference type="AlphaFoldDB" id="A0A0B6RMX0"/>
<evidence type="ECO:0000259" key="5">
    <source>
        <dbReference type="PROSITE" id="PS50931"/>
    </source>
</evidence>
<dbReference type="InterPro" id="IPR036390">
    <property type="entry name" value="WH_DNA-bd_sf"/>
</dbReference>
<dbReference type="Gene3D" id="1.10.10.10">
    <property type="entry name" value="Winged helix-like DNA-binding domain superfamily/Winged helix DNA-binding domain"/>
    <property type="match status" value="1"/>
</dbReference>
<dbReference type="GO" id="GO:0003700">
    <property type="term" value="F:DNA-binding transcription factor activity"/>
    <property type="evidence" value="ECO:0007669"/>
    <property type="project" value="InterPro"/>
</dbReference>
<comment type="similarity">
    <text evidence="1">Belongs to the LysR transcriptional regulatory family.</text>
</comment>
<evidence type="ECO:0000256" key="2">
    <source>
        <dbReference type="ARBA" id="ARBA00023015"/>
    </source>
</evidence>
<feature type="domain" description="HTH lysR-type" evidence="5">
    <location>
        <begin position="55"/>
        <end position="112"/>
    </location>
</feature>
<dbReference type="InterPro" id="IPR005119">
    <property type="entry name" value="LysR_subst-bd"/>
</dbReference>
<keyword evidence="2" id="KW-0805">Transcription regulation</keyword>
<dbReference type="Proteomes" id="UP000031838">
    <property type="component" value="Chromosome 1"/>
</dbReference>
<keyword evidence="4" id="KW-0804">Transcription</keyword>
<dbReference type="HOGENOM" id="CLU_039613_16_3_4"/>
<reference evidence="6 7" key="2">
    <citation type="journal article" date="2016" name="Appl. Microbiol. Biotechnol.">
        <title>Mutations improving production and secretion of extracellular lipase by Burkholderia glumae PG1.</title>
        <authorList>
            <person name="Knapp A."/>
            <person name="Voget S."/>
            <person name="Gao R."/>
            <person name="Zaburannyi N."/>
            <person name="Krysciak D."/>
            <person name="Breuer M."/>
            <person name="Hauer B."/>
            <person name="Streit W.R."/>
            <person name="Muller R."/>
            <person name="Daniel R."/>
            <person name="Jaeger K.E."/>
        </authorList>
    </citation>
    <scope>NUCLEOTIDE SEQUENCE [LARGE SCALE GENOMIC DNA]</scope>
    <source>
        <strain evidence="6 7">PG1</strain>
    </source>
</reference>
<dbReference type="PANTHER" id="PTHR30537">
    <property type="entry name" value="HTH-TYPE TRANSCRIPTIONAL REGULATOR"/>
    <property type="match status" value="1"/>
</dbReference>